<keyword evidence="2" id="KW-1185">Reference proteome</keyword>
<evidence type="ECO:0000313" key="1">
    <source>
        <dbReference type="EMBL" id="CFX83718.1"/>
    </source>
</evidence>
<keyword evidence="1" id="KW-0378">Hydrolase</keyword>
<dbReference type="Proteomes" id="UP000045545">
    <property type="component" value="Unassembled WGS sequence"/>
</dbReference>
<reference evidence="1 2" key="1">
    <citation type="submission" date="2015-03" db="EMBL/GenBank/DDBJ databases">
        <authorList>
            <person name="Murphy D."/>
        </authorList>
    </citation>
    <scope>NUCLEOTIDE SEQUENCE [LARGE SCALE GENOMIC DNA]</scope>
    <source>
        <strain evidence="1 2">OL-4</strain>
    </source>
</reference>
<dbReference type="AlphaFoldDB" id="A0A0E4C952"/>
<gene>
    <name evidence="1" type="ORF">1981</name>
</gene>
<organism evidence="1 2">
    <name type="scientific">Syntrophomonas zehnderi OL-4</name>
    <dbReference type="NCBI Taxonomy" id="690567"/>
    <lineage>
        <taxon>Bacteria</taxon>
        <taxon>Bacillati</taxon>
        <taxon>Bacillota</taxon>
        <taxon>Clostridia</taxon>
        <taxon>Eubacteriales</taxon>
        <taxon>Syntrophomonadaceae</taxon>
        <taxon>Syntrophomonas</taxon>
    </lineage>
</organism>
<accession>A0A0E4C952</accession>
<proteinExistence type="predicted"/>
<name>A0A0E4C952_9FIRM</name>
<evidence type="ECO:0000313" key="2">
    <source>
        <dbReference type="Proteomes" id="UP000045545"/>
    </source>
</evidence>
<protein>
    <submittedName>
        <fullName evidence="1">SGNH hydrolase-type esterase domain</fullName>
    </submittedName>
</protein>
<dbReference type="EMBL" id="CGIH01000032">
    <property type="protein sequence ID" value="CFX83718.1"/>
    <property type="molecule type" value="Genomic_DNA"/>
</dbReference>
<sequence length="357" mass="40564">MKKTAVYLLLFLLIIELILPGVVPLKSAYDSRMNYTVVKDNPANIDVVLDQIKHQIDSQNIKDYVIILGDSVAHSGPGPADESIGARLQEYYLLAGQKKAVFNLAMPAMQTGDIYTMILKLDEHGISTENLIINLIYAGFVERNPDPPVVFWLQKDLARLDPASYEQVTPQLTANGKIAREGPTQKLNRLITERLAIFRYKDFIKADLQHRFYELTDRQEENALGDPRPWYQKEGLQKLLASPEYQRGFAVKPFDMSQGNPQIFFLEKIIKHQQGKKTLVFMAPVNYELVPQVHDAGYQSNLQTVKDYFAVRQVAYIDFHGLVDQRLFSDHVHLIGPGYSLMAQRLGEESLAGENQL</sequence>
<dbReference type="GO" id="GO:0016787">
    <property type="term" value="F:hydrolase activity"/>
    <property type="evidence" value="ECO:0007669"/>
    <property type="project" value="UniProtKB-KW"/>
</dbReference>
<dbReference type="STRING" id="690567.1981"/>
<dbReference type="RefSeq" id="WP_046498353.1">
    <property type="nucleotide sequence ID" value="NZ_CGIH01000032.1"/>
</dbReference>
<dbReference type="OrthoDB" id="2520504at2"/>